<organism evidence="1 2">
    <name type="scientific">Rhabditophanes sp. KR3021</name>
    <dbReference type="NCBI Taxonomy" id="114890"/>
    <lineage>
        <taxon>Eukaryota</taxon>
        <taxon>Metazoa</taxon>
        <taxon>Ecdysozoa</taxon>
        <taxon>Nematoda</taxon>
        <taxon>Chromadorea</taxon>
        <taxon>Rhabditida</taxon>
        <taxon>Tylenchina</taxon>
        <taxon>Panagrolaimomorpha</taxon>
        <taxon>Strongyloidoidea</taxon>
        <taxon>Alloionematidae</taxon>
        <taxon>Rhabditophanes</taxon>
    </lineage>
</organism>
<proteinExistence type="predicted"/>
<name>A0AC35TGX0_9BILA</name>
<sequence>MPICTFTNVLPKGWEQVPTRNSVLLLACLSGATLIMNLMTFAAIFYRIRGHHVKKTEIKMAVYSIFLFLSQQSYTCVFYTGYFGGSLPDLSINYFAKVIKPWAYVIFCLTPAVSLICLSKNVRSIVREAIRGQMIGSQNKVGSTMIRTVKETVLPVPKKLNRV</sequence>
<evidence type="ECO:0000313" key="2">
    <source>
        <dbReference type="WBParaSite" id="RSKR_0000043800.1"/>
    </source>
</evidence>
<evidence type="ECO:0000313" key="1">
    <source>
        <dbReference type="Proteomes" id="UP000095286"/>
    </source>
</evidence>
<dbReference type="Proteomes" id="UP000095286">
    <property type="component" value="Unplaced"/>
</dbReference>
<dbReference type="WBParaSite" id="RSKR_0000043800.1">
    <property type="protein sequence ID" value="RSKR_0000043800.1"/>
    <property type="gene ID" value="RSKR_0000043800"/>
</dbReference>
<reference evidence="2" key="1">
    <citation type="submission" date="2016-11" db="UniProtKB">
        <authorList>
            <consortium name="WormBaseParasite"/>
        </authorList>
    </citation>
    <scope>IDENTIFICATION</scope>
    <source>
        <strain evidence="2">KR3021</strain>
    </source>
</reference>
<accession>A0AC35TGX0</accession>
<protein>
    <submittedName>
        <fullName evidence="2">Serpentine receptor class gamma</fullName>
    </submittedName>
</protein>